<dbReference type="OrthoDB" id="9781894at2"/>
<dbReference type="InterPro" id="IPR011990">
    <property type="entry name" value="TPR-like_helical_dom_sf"/>
</dbReference>
<evidence type="ECO:0000259" key="5">
    <source>
        <dbReference type="Pfam" id="PF13525"/>
    </source>
</evidence>
<organism evidence="6 7">
    <name type="scientific">Geotalea uraniireducens (strain Rf4)</name>
    <name type="common">Geobacter uraniireducens</name>
    <dbReference type="NCBI Taxonomy" id="351605"/>
    <lineage>
        <taxon>Bacteria</taxon>
        <taxon>Pseudomonadati</taxon>
        <taxon>Thermodesulfobacteriota</taxon>
        <taxon>Desulfuromonadia</taxon>
        <taxon>Geobacterales</taxon>
        <taxon>Geobacteraceae</taxon>
        <taxon>Geotalea</taxon>
    </lineage>
</organism>
<evidence type="ECO:0000313" key="7">
    <source>
        <dbReference type="Proteomes" id="UP000006695"/>
    </source>
</evidence>
<keyword evidence="2" id="KW-0472">Membrane</keyword>
<dbReference type="InterPro" id="IPR039565">
    <property type="entry name" value="BamD-like"/>
</dbReference>
<keyword evidence="3" id="KW-0998">Cell outer membrane</keyword>
<reference evidence="6 7" key="1">
    <citation type="submission" date="2007-05" db="EMBL/GenBank/DDBJ databases">
        <title>Complete sequence of Geobacter uraniireducens Rf4.</title>
        <authorList>
            <consortium name="US DOE Joint Genome Institute"/>
            <person name="Copeland A."/>
            <person name="Lucas S."/>
            <person name="Lapidus A."/>
            <person name="Barry K."/>
            <person name="Detter J.C."/>
            <person name="Glavina del Rio T."/>
            <person name="Hammon N."/>
            <person name="Israni S."/>
            <person name="Dalin E."/>
            <person name="Tice H."/>
            <person name="Pitluck S."/>
            <person name="Chertkov O."/>
            <person name="Brettin T."/>
            <person name="Bruce D."/>
            <person name="Han C."/>
            <person name="Schmutz J."/>
            <person name="Larimer F."/>
            <person name="Land M."/>
            <person name="Hauser L."/>
            <person name="Kyrpides N."/>
            <person name="Mikhailova N."/>
            <person name="Shelobolina E."/>
            <person name="Aklujkar M."/>
            <person name="Lovley D."/>
            <person name="Richardson P."/>
        </authorList>
    </citation>
    <scope>NUCLEOTIDE SEQUENCE [LARGE SCALE GENOMIC DNA]</scope>
    <source>
        <strain evidence="6 7">Rf4</strain>
    </source>
</reference>
<dbReference type="HAMAP" id="MF_00922">
    <property type="entry name" value="OM_assembly_BamD"/>
    <property type="match status" value="1"/>
</dbReference>
<dbReference type="AlphaFoldDB" id="A5G8N3"/>
<evidence type="ECO:0000256" key="4">
    <source>
        <dbReference type="SAM" id="SignalP"/>
    </source>
</evidence>
<dbReference type="KEGG" id="gur:Gura_4007"/>
<dbReference type="Proteomes" id="UP000006695">
    <property type="component" value="Chromosome"/>
</dbReference>
<keyword evidence="1 4" id="KW-0732">Signal</keyword>
<accession>A5G8N3</accession>
<dbReference type="STRING" id="351605.Gura_4007"/>
<dbReference type="NCBIfam" id="TIGR03302">
    <property type="entry name" value="OM_YfiO"/>
    <property type="match status" value="1"/>
</dbReference>
<dbReference type="SUPFAM" id="SSF48452">
    <property type="entry name" value="TPR-like"/>
    <property type="match status" value="2"/>
</dbReference>
<dbReference type="EMBL" id="CP000698">
    <property type="protein sequence ID" value="ABQ28151.1"/>
    <property type="molecule type" value="Genomic_DNA"/>
</dbReference>
<keyword evidence="6" id="KW-0449">Lipoprotein</keyword>
<feature type="domain" description="Outer membrane lipoprotein BamD-like" evidence="5">
    <location>
        <begin position="32"/>
        <end position="216"/>
    </location>
</feature>
<dbReference type="RefSeq" id="WP_011940788.1">
    <property type="nucleotide sequence ID" value="NC_009483.1"/>
</dbReference>
<evidence type="ECO:0000313" key="6">
    <source>
        <dbReference type="EMBL" id="ABQ28151.1"/>
    </source>
</evidence>
<proteinExistence type="inferred from homology"/>
<keyword evidence="7" id="KW-1185">Reference proteome</keyword>
<evidence type="ECO:0000256" key="1">
    <source>
        <dbReference type="ARBA" id="ARBA00022729"/>
    </source>
</evidence>
<feature type="chain" id="PRO_5009006906" evidence="4">
    <location>
        <begin position="26"/>
        <end position="249"/>
    </location>
</feature>
<gene>
    <name evidence="6" type="ordered locus">Gura_4007</name>
</gene>
<dbReference type="Pfam" id="PF13525">
    <property type="entry name" value="YfiO"/>
    <property type="match status" value="1"/>
</dbReference>
<dbReference type="PROSITE" id="PS51257">
    <property type="entry name" value="PROKAR_LIPOPROTEIN"/>
    <property type="match status" value="1"/>
</dbReference>
<name>A5G8N3_GEOUR</name>
<feature type="signal peptide" evidence="4">
    <location>
        <begin position="1"/>
        <end position="25"/>
    </location>
</feature>
<dbReference type="HOGENOM" id="CLU_065982_2_1_7"/>
<protein>
    <submittedName>
        <fullName evidence="6">DNA uptake lipoprotein-like protein</fullName>
    </submittedName>
</protein>
<sequence>MPFQKLSKHAINLFLLLLLAGCAGTVPVVKTADTYFKEGEEFYASHNYEDAIAQWKKVKETFSSPELSTLVDLKIADAHFDNQSYIEAAAAYEDFRKLHPNHEKAAYALYRLGLCNYNQISGIDTDQTPVKNAVNLFEAFLKQYPKSEYVAEVKDKLDVCIMKQIEYEIYVGRFYLRTEKYAAATKRLEEALLKYPKSEFHDETLFYLGKAYFLSGDKVKGRETFNLLAKQYASSKYIEEAKQVMEKYY</sequence>
<evidence type="ECO:0000256" key="3">
    <source>
        <dbReference type="ARBA" id="ARBA00023237"/>
    </source>
</evidence>
<evidence type="ECO:0000256" key="2">
    <source>
        <dbReference type="ARBA" id="ARBA00023136"/>
    </source>
</evidence>
<dbReference type="Gene3D" id="1.25.40.10">
    <property type="entry name" value="Tetratricopeptide repeat domain"/>
    <property type="match status" value="1"/>
</dbReference>
<dbReference type="InterPro" id="IPR017689">
    <property type="entry name" value="BamD"/>
</dbReference>